<feature type="region of interest" description="Disordered" evidence="1">
    <location>
        <begin position="1"/>
        <end position="64"/>
    </location>
</feature>
<reference evidence="2 3" key="1">
    <citation type="submission" date="2022-11" db="EMBL/GenBank/DDBJ databases">
        <title>Mycobacterium sp. nov.</title>
        <authorList>
            <person name="Papic B."/>
            <person name="Spicic S."/>
            <person name="Duvnjak S."/>
        </authorList>
    </citation>
    <scope>NUCLEOTIDE SEQUENCE [LARGE SCALE GENOMIC DNA]</scope>
    <source>
        <strain evidence="2 3">CVI_P4</strain>
    </source>
</reference>
<dbReference type="Proteomes" id="UP001300745">
    <property type="component" value="Unassembled WGS sequence"/>
</dbReference>
<feature type="compositionally biased region" description="Low complexity" evidence="1">
    <location>
        <begin position="27"/>
        <end position="40"/>
    </location>
</feature>
<keyword evidence="3" id="KW-1185">Reference proteome</keyword>
<sequence>MTDQATTPETAIDTTVTPNDMGEDTESTATDTTADATQDQDQVDDGTDAEESSPNAEAARWRKKLRETESQLETMAARVETLQRQQVDAQVSAAGVKPQAVYSVADLADLVGEDGSVDTEKVTEAVAKAKEQLGIGISKGSLVPGVGQRPEKPPQAENPWTTAFRPKAAQQR</sequence>
<comment type="caution">
    <text evidence="2">The sequence shown here is derived from an EMBL/GenBank/DDBJ whole genome shotgun (WGS) entry which is preliminary data.</text>
</comment>
<protein>
    <recommendedName>
        <fullName evidence="4">Scaffolding protein</fullName>
    </recommendedName>
</protein>
<evidence type="ECO:0008006" key="4">
    <source>
        <dbReference type="Google" id="ProtNLM"/>
    </source>
</evidence>
<name>A0ABT3S868_9MYCO</name>
<organism evidence="2 3">
    <name type="scientific">Mycobacterium pinniadriaticum</name>
    <dbReference type="NCBI Taxonomy" id="2994102"/>
    <lineage>
        <taxon>Bacteria</taxon>
        <taxon>Bacillati</taxon>
        <taxon>Actinomycetota</taxon>
        <taxon>Actinomycetes</taxon>
        <taxon>Mycobacteriales</taxon>
        <taxon>Mycobacteriaceae</taxon>
        <taxon>Mycobacterium</taxon>
    </lineage>
</organism>
<evidence type="ECO:0000313" key="2">
    <source>
        <dbReference type="EMBL" id="MCX2935693.1"/>
    </source>
</evidence>
<accession>A0ABT3S868</accession>
<proteinExistence type="predicted"/>
<evidence type="ECO:0000256" key="1">
    <source>
        <dbReference type="SAM" id="MobiDB-lite"/>
    </source>
</evidence>
<dbReference type="RefSeq" id="WP_265995065.1">
    <property type="nucleotide sequence ID" value="NZ_JAPJDN010000002.1"/>
</dbReference>
<feature type="compositionally biased region" description="Polar residues" evidence="1">
    <location>
        <begin position="1"/>
        <end position="18"/>
    </location>
</feature>
<dbReference type="EMBL" id="JAPJDO010000002">
    <property type="protein sequence ID" value="MCX2935693.1"/>
    <property type="molecule type" value="Genomic_DNA"/>
</dbReference>
<evidence type="ECO:0000313" key="3">
    <source>
        <dbReference type="Proteomes" id="UP001300745"/>
    </source>
</evidence>
<feature type="compositionally biased region" description="Acidic residues" evidence="1">
    <location>
        <begin position="41"/>
        <end position="51"/>
    </location>
</feature>
<feature type="region of interest" description="Disordered" evidence="1">
    <location>
        <begin position="138"/>
        <end position="172"/>
    </location>
</feature>
<gene>
    <name evidence="2" type="ORF">ORI27_03205</name>
</gene>